<dbReference type="InterPro" id="IPR036312">
    <property type="entry name" value="Bifun_inhib/LTP/seed_sf"/>
</dbReference>
<keyword evidence="3" id="KW-0813">Transport</keyword>
<keyword evidence="10" id="KW-0449">Lipoprotein</keyword>
<evidence type="ECO:0000256" key="11">
    <source>
        <dbReference type="SAM" id="MobiDB-lite"/>
    </source>
</evidence>
<dbReference type="GO" id="GO:0006869">
    <property type="term" value="P:lipid transport"/>
    <property type="evidence" value="ECO:0007669"/>
    <property type="project" value="InterPro"/>
</dbReference>
<dbReference type="PANTHER" id="PTHR33044">
    <property type="entry name" value="BIFUNCTIONAL INHIBITOR/LIPID-TRANSFER PROTEIN/SEED STORAGE 2S ALBUMIN SUPERFAMILY PROTEIN-RELATED"/>
    <property type="match status" value="1"/>
</dbReference>
<dbReference type="Gene3D" id="1.10.110.10">
    <property type="entry name" value="Plant lipid-transfer and hydrophobic proteins"/>
    <property type="match status" value="1"/>
</dbReference>
<evidence type="ECO:0000313" key="14">
    <source>
        <dbReference type="EMBL" id="KAK4434175.1"/>
    </source>
</evidence>
<feature type="region of interest" description="Disordered" evidence="11">
    <location>
        <begin position="112"/>
        <end position="159"/>
    </location>
</feature>
<comment type="caution">
    <text evidence="14">The sequence shown here is derived from an EMBL/GenBank/DDBJ whole genome shotgun (WGS) entry which is preliminary data.</text>
</comment>
<evidence type="ECO:0000256" key="2">
    <source>
        <dbReference type="ARBA" id="ARBA00009748"/>
    </source>
</evidence>
<dbReference type="SMART" id="SM00499">
    <property type="entry name" value="AAI"/>
    <property type="match status" value="1"/>
</dbReference>
<dbReference type="EMBL" id="JACGWO010000002">
    <property type="protein sequence ID" value="KAK4434175.1"/>
    <property type="molecule type" value="Genomic_DNA"/>
</dbReference>
<keyword evidence="5" id="KW-0336">GPI-anchor</keyword>
<feature type="signal peptide" evidence="12">
    <location>
        <begin position="1"/>
        <end position="19"/>
    </location>
</feature>
<feature type="domain" description="Bifunctional inhibitor/plant lipid transfer protein/seed storage helical" evidence="13">
    <location>
        <begin position="31"/>
        <end position="109"/>
    </location>
</feature>
<accession>A0AAE1YPD0</accession>
<evidence type="ECO:0000256" key="6">
    <source>
        <dbReference type="ARBA" id="ARBA00022729"/>
    </source>
</evidence>
<evidence type="ECO:0000256" key="1">
    <source>
        <dbReference type="ARBA" id="ARBA00004609"/>
    </source>
</evidence>
<keyword evidence="6 12" id="KW-0732">Signal</keyword>
<comment type="subcellular location">
    <subcellularLocation>
        <location evidence="1">Cell membrane</location>
        <topology evidence="1">Lipid-anchor</topology>
        <topology evidence="1">GPI-anchor</topology>
    </subcellularLocation>
</comment>
<dbReference type="GO" id="GO:0005886">
    <property type="term" value="C:plasma membrane"/>
    <property type="evidence" value="ECO:0007669"/>
    <property type="project" value="UniProtKB-SubCell"/>
</dbReference>
<dbReference type="InterPro" id="IPR043325">
    <property type="entry name" value="LTSS"/>
</dbReference>
<evidence type="ECO:0000256" key="4">
    <source>
        <dbReference type="ARBA" id="ARBA00022475"/>
    </source>
</evidence>
<evidence type="ECO:0000256" key="9">
    <source>
        <dbReference type="ARBA" id="ARBA00023180"/>
    </source>
</evidence>
<evidence type="ECO:0000259" key="13">
    <source>
        <dbReference type="SMART" id="SM00499"/>
    </source>
</evidence>
<gene>
    <name evidence="14" type="ORF">Salat_0580200</name>
</gene>
<keyword evidence="7" id="KW-0446">Lipid-binding</keyword>
<evidence type="ECO:0000256" key="12">
    <source>
        <dbReference type="SAM" id="SignalP"/>
    </source>
</evidence>
<dbReference type="PRINTS" id="PR00382">
    <property type="entry name" value="LIPIDTRNSFER"/>
</dbReference>
<evidence type="ECO:0000256" key="3">
    <source>
        <dbReference type="ARBA" id="ARBA00022448"/>
    </source>
</evidence>
<dbReference type="GO" id="GO:0008289">
    <property type="term" value="F:lipid binding"/>
    <property type="evidence" value="ECO:0007669"/>
    <property type="project" value="UniProtKB-KW"/>
</dbReference>
<comment type="similarity">
    <text evidence="2">Belongs to the plant LTP family.</text>
</comment>
<keyword evidence="15" id="KW-1185">Reference proteome</keyword>
<keyword evidence="8" id="KW-1015">Disulfide bond</keyword>
<dbReference type="Pfam" id="PF14368">
    <property type="entry name" value="LTP_2"/>
    <property type="match status" value="1"/>
</dbReference>
<feature type="chain" id="PRO_5041966951" evidence="12">
    <location>
        <begin position="20"/>
        <end position="184"/>
    </location>
</feature>
<dbReference type="GO" id="GO:0098552">
    <property type="term" value="C:side of membrane"/>
    <property type="evidence" value="ECO:0007669"/>
    <property type="project" value="UniProtKB-KW"/>
</dbReference>
<evidence type="ECO:0000256" key="10">
    <source>
        <dbReference type="ARBA" id="ARBA00023288"/>
    </source>
</evidence>
<dbReference type="Proteomes" id="UP001293254">
    <property type="component" value="Unassembled WGS sequence"/>
</dbReference>
<feature type="compositionally biased region" description="Low complexity" evidence="11">
    <location>
        <begin position="123"/>
        <end position="133"/>
    </location>
</feature>
<evidence type="ECO:0000313" key="15">
    <source>
        <dbReference type="Proteomes" id="UP001293254"/>
    </source>
</evidence>
<dbReference type="InterPro" id="IPR016140">
    <property type="entry name" value="Bifunc_inhib/LTP/seed_store"/>
</dbReference>
<keyword evidence="4" id="KW-1003">Cell membrane</keyword>
<dbReference type="CDD" id="cd00010">
    <property type="entry name" value="AAI_LTSS"/>
    <property type="match status" value="1"/>
</dbReference>
<dbReference type="InterPro" id="IPR000528">
    <property type="entry name" value="Plant_nsLTP"/>
</dbReference>
<evidence type="ECO:0000256" key="5">
    <source>
        <dbReference type="ARBA" id="ARBA00022622"/>
    </source>
</evidence>
<dbReference type="FunFam" id="1.10.110.10:FF:000001">
    <property type="entry name" value="Bifunctional inhibitor/lipid-transfer protein/seed storage 2S albumin superfamily protein"/>
    <property type="match status" value="1"/>
</dbReference>
<proteinExistence type="inferred from homology"/>
<reference evidence="14" key="2">
    <citation type="journal article" date="2024" name="Plant">
        <title>Genomic evolution and insights into agronomic trait innovations of Sesamum species.</title>
        <authorList>
            <person name="Miao H."/>
            <person name="Wang L."/>
            <person name="Qu L."/>
            <person name="Liu H."/>
            <person name="Sun Y."/>
            <person name="Le M."/>
            <person name="Wang Q."/>
            <person name="Wei S."/>
            <person name="Zheng Y."/>
            <person name="Lin W."/>
            <person name="Duan Y."/>
            <person name="Cao H."/>
            <person name="Xiong S."/>
            <person name="Wang X."/>
            <person name="Wei L."/>
            <person name="Li C."/>
            <person name="Ma Q."/>
            <person name="Ju M."/>
            <person name="Zhao R."/>
            <person name="Li G."/>
            <person name="Mu C."/>
            <person name="Tian Q."/>
            <person name="Mei H."/>
            <person name="Zhang T."/>
            <person name="Gao T."/>
            <person name="Zhang H."/>
        </authorList>
    </citation>
    <scope>NUCLEOTIDE SEQUENCE</scope>
    <source>
        <strain evidence="14">3651</strain>
    </source>
</reference>
<feature type="compositionally biased region" description="Pro residues" evidence="11">
    <location>
        <begin position="134"/>
        <end position="145"/>
    </location>
</feature>
<dbReference type="SUPFAM" id="SSF47699">
    <property type="entry name" value="Bifunctional inhibitor/lipid-transfer protein/seed storage 2S albumin"/>
    <property type="match status" value="1"/>
</dbReference>
<reference evidence="14" key="1">
    <citation type="submission" date="2020-06" db="EMBL/GenBank/DDBJ databases">
        <authorList>
            <person name="Li T."/>
            <person name="Hu X."/>
            <person name="Zhang T."/>
            <person name="Song X."/>
            <person name="Zhang H."/>
            <person name="Dai N."/>
            <person name="Sheng W."/>
            <person name="Hou X."/>
            <person name="Wei L."/>
        </authorList>
    </citation>
    <scope>NUCLEOTIDE SEQUENCE</scope>
    <source>
        <strain evidence="14">3651</strain>
        <tissue evidence="14">Leaf</tissue>
    </source>
</reference>
<name>A0AAE1YPD0_9LAMI</name>
<dbReference type="AlphaFoldDB" id="A0AAE1YPD0"/>
<sequence length="184" mass="18659">MKFLTVACIIAMWATVAAAATSGGPDPASDCNTLIYDMIDCMPFLTNGGHQTKPEDSCCSGVKNVVETDADCVCFAVNSAIGLGLDINMTRAEGLPSRCGVFTPPLSSCIASSTPGPSPAKPPKASGAPSHSPNLPPPTARPPPAAASSAPPRAAPAPSPQSSGAYKISAIFSVIFTIILFLVL</sequence>
<keyword evidence="9" id="KW-0325">Glycoprotein</keyword>
<organism evidence="14 15">
    <name type="scientific">Sesamum alatum</name>
    <dbReference type="NCBI Taxonomy" id="300844"/>
    <lineage>
        <taxon>Eukaryota</taxon>
        <taxon>Viridiplantae</taxon>
        <taxon>Streptophyta</taxon>
        <taxon>Embryophyta</taxon>
        <taxon>Tracheophyta</taxon>
        <taxon>Spermatophyta</taxon>
        <taxon>Magnoliopsida</taxon>
        <taxon>eudicotyledons</taxon>
        <taxon>Gunneridae</taxon>
        <taxon>Pentapetalae</taxon>
        <taxon>asterids</taxon>
        <taxon>lamiids</taxon>
        <taxon>Lamiales</taxon>
        <taxon>Pedaliaceae</taxon>
        <taxon>Sesamum</taxon>
    </lineage>
</organism>
<evidence type="ECO:0000256" key="7">
    <source>
        <dbReference type="ARBA" id="ARBA00023121"/>
    </source>
</evidence>
<evidence type="ECO:0000256" key="8">
    <source>
        <dbReference type="ARBA" id="ARBA00023157"/>
    </source>
</evidence>
<protein>
    <submittedName>
        <fullName evidence="14">Protein YLS3</fullName>
    </submittedName>
</protein>
<keyword evidence="5" id="KW-0472">Membrane</keyword>